<dbReference type="Pfam" id="PF01740">
    <property type="entry name" value="STAS"/>
    <property type="match status" value="1"/>
</dbReference>
<feature type="transmembrane region" description="Helical" evidence="5">
    <location>
        <begin position="294"/>
        <end position="314"/>
    </location>
</feature>
<dbReference type="PANTHER" id="PTHR43310">
    <property type="entry name" value="SULFATE TRANSPORTER YBAR-RELATED"/>
    <property type="match status" value="1"/>
</dbReference>
<dbReference type="EMBL" id="BAQD01000124">
    <property type="protein sequence ID" value="GBQ08640.1"/>
    <property type="molecule type" value="Genomic_DNA"/>
</dbReference>
<dbReference type="InterPro" id="IPR002645">
    <property type="entry name" value="STAS_dom"/>
</dbReference>
<name>A0ABQ0P0Y5_9PROT</name>
<evidence type="ECO:0000256" key="2">
    <source>
        <dbReference type="ARBA" id="ARBA00022692"/>
    </source>
</evidence>
<reference evidence="7" key="1">
    <citation type="submission" date="2013-04" db="EMBL/GenBank/DDBJ databases">
        <title>The genome sequencing project of 58 acetic acid bacteria.</title>
        <authorList>
            <person name="Okamoto-Kainuma A."/>
            <person name="Ishikawa M."/>
            <person name="Umino S."/>
            <person name="Koizumi Y."/>
            <person name="Shiwa Y."/>
            <person name="Yoshikawa H."/>
            <person name="Matsutani M."/>
            <person name="Matsushita K."/>
        </authorList>
    </citation>
    <scope>NUCLEOTIDE SEQUENCE</scope>
    <source>
        <strain evidence="7">DSM 15669</strain>
    </source>
</reference>
<evidence type="ECO:0000313" key="8">
    <source>
        <dbReference type="Proteomes" id="UP001062901"/>
    </source>
</evidence>
<keyword evidence="2 5" id="KW-0812">Transmembrane</keyword>
<dbReference type="PANTHER" id="PTHR43310:SF1">
    <property type="entry name" value="SULFATE TRANSPORTER YBAR-RELATED"/>
    <property type="match status" value="1"/>
</dbReference>
<feature type="transmembrane region" description="Helical" evidence="5">
    <location>
        <begin position="213"/>
        <end position="234"/>
    </location>
</feature>
<feature type="transmembrane region" description="Helical" evidence="5">
    <location>
        <begin position="120"/>
        <end position="138"/>
    </location>
</feature>
<gene>
    <name evidence="7" type="ORF">AA15669_1851</name>
</gene>
<feature type="transmembrane region" description="Helical" evidence="5">
    <location>
        <begin position="90"/>
        <end position="108"/>
    </location>
</feature>
<evidence type="ECO:0000313" key="7">
    <source>
        <dbReference type="EMBL" id="GBQ08640.1"/>
    </source>
</evidence>
<dbReference type="SUPFAM" id="SSF52091">
    <property type="entry name" value="SpoIIaa-like"/>
    <property type="match status" value="1"/>
</dbReference>
<dbReference type="InterPro" id="IPR011547">
    <property type="entry name" value="SLC26A/SulP_dom"/>
</dbReference>
<dbReference type="Proteomes" id="UP001062901">
    <property type="component" value="Unassembled WGS sequence"/>
</dbReference>
<dbReference type="Pfam" id="PF00916">
    <property type="entry name" value="Sulfate_transp"/>
    <property type="match status" value="1"/>
</dbReference>
<feature type="transmembrane region" description="Helical" evidence="5">
    <location>
        <begin position="45"/>
        <end position="62"/>
    </location>
</feature>
<evidence type="ECO:0000256" key="5">
    <source>
        <dbReference type="SAM" id="Phobius"/>
    </source>
</evidence>
<feature type="transmembrane region" description="Helical" evidence="5">
    <location>
        <begin position="351"/>
        <end position="383"/>
    </location>
</feature>
<evidence type="ECO:0000256" key="3">
    <source>
        <dbReference type="ARBA" id="ARBA00022989"/>
    </source>
</evidence>
<feature type="transmembrane region" description="Helical" evidence="5">
    <location>
        <begin position="20"/>
        <end position="39"/>
    </location>
</feature>
<dbReference type="Gene3D" id="3.30.750.24">
    <property type="entry name" value="STAS domain"/>
    <property type="match status" value="1"/>
</dbReference>
<evidence type="ECO:0000256" key="4">
    <source>
        <dbReference type="ARBA" id="ARBA00023136"/>
    </source>
</evidence>
<feature type="transmembrane region" description="Helical" evidence="5">
    <location>
        <begin position="320"/>
        <end position="339"/>
    </location>
</feature>
<protein>
    <submittedName>
        <fullName evidence="7">Sulfate permease</fullName>
    </submittedName>
</protein>
<accession>A0ABQ0P0Y5</accession>
<evidence type="ECO:0000256" key="1">
    <source>
        <dbReference type="ARBA" id="ARBA00004141"/>
    </source>
</evidence>
<comment type="caution">
    <text evidence="7">The sequence shown here is derived from an EMBL/GenBank/DDBJ whole genome shotgun (WGS) entry which is preliminary data.</text>
</comment>
<feature type="domain" description="STAS" evidence="6">
    <location>
        <begin position="389"/>
        <end position="485"/>
    </location>
</feature>
<feature type="transmembrane region" description="Helical" evidence="5">
    <location>
        <begin position="144"/>
        <end position="162"/>
    </location>
</feature>
<dbReference type="InterPro" id="IPR036513">
    <property type="entry name" value="STAS_dom_sf"/>
</dbReference>
<keyword evidence="8" id="KW-1185">Reference proteome</keyword>
<evidence type="ECO:0000259" key="6">
    <source>
        <dbReference type="PROSITE" id="PS50801"/>
    </source>
</evidence>
<dbReference type="PROSITE" id="PS50801">
    <property type="entry name" value="STAS"/>
    <property type="match status" value="1"/>
</dbReference>
<feature type="transmembrane region" description="Helical" evidence="5">
    <location>
        <begin position="169"/>
        <end position="188"/>
    </location>
</feature>
<proteinExistence type="predicted"/>
<dbReference type="RefSeq" id="WP_018980094.1">
    <property type="nucleotide sequence ID" value="NZ_BAQD01000124.1"/>
</dbReference>
<comment type="subcellular location">
    <subcellularLocation>
        <location evidence="1">Membrane</location>
        <topology evidence="1">Multi-pass membrane protein</topology>
    </subcellularLocation>
</comment>
<organism evidence="7 8">
    <name type="scientific">Saccharibacter floricola DSM 15669</name>
    <dbReference type="NCBI Taxonomy" id="1123227"/>
    <lineage>
        <taxon>Bacteria</taxon>
        <taxon>Pseudomonadati</taxon>
        <taxon>Pseudomonadota</taxon>
        <taxon>Alphaproteobacteria</taxon>
        <taxon>Acetobacterales</taxon>
        <taxon>Acetobacteraceae</taxon>
        <taxon>Saccharibacter</taxon>
    </lineage>
</organism>
<dbReference type="InterPro" id="IPR052706">
    <property type="entry name" value="Membrane-Transporter-like"/>
</dbReference>
<keyword evidence="3 5" id="KW-1133">Transmembrane helix</keyword>
<dbReference type="CDD" id="cd07042">
    <property type="entry name" value="STAS_SulP_like_sulfate_transporter"/>
    <property type="match status" value="1"/>
</dbReference>
<keyword evidence="4 5" id="KW-0472">Membrane</keyword>
<sequence length="485" mass="51855">MASATSYVQEWTQRPVKEILAGMVGTFALIPEVIAFSYIAGVSPAVSLFASFVISVSIAFLGGRPGMISGGAGSVALVMAPLVHTHGVQYMLLATLMAGAFQVIFGLCKLQSVMRFVSSEVRTGFVNALAILIFSAQVPQMLGVTWHTYLLIAIGLVIIYLVPRVFSAIPSPLICIIALTAITVFHPMPVRTVADLGELPTGLPHLTLPHIPLTWQTISVIFPYALAAAAVGLLESLMTASVVDDMTDTHGKPQRECTGLGLSNIFVGLFGGIAGCGMIGQTVGNLRYGGRGRLSTFTAGAFLLLLMVALHSWIARVPMAALVAVMIMVSISTFAWDSLSGLIRQPKLSSFVMIATVIVVVLTHDLAAGVVVGVLLSGVFFAWRTAKLVQVTPARDGGVLTYSISGEVFFASADLIPSSVDYLTDAPTVVFDLTHARFWDVTSVQAMEKTIDKLRRHDRKVIIEGLNALHHSIFNKQSDEQTLRT</sequence>